<keyword evidence="2" id="KW-0472">Membrane</keyword>
<protein>
    <recommendedName>
        <fullName evidence="3">V-SNARE coiled-coil homology domain-containing protein</fullName>
    </recommendedName>
</protein>
<dbReference type="EMBL" id="OVEO01000007">
    <property type="protein sequence ID" value="SPQ97370.1"/>
    <property type="molecule type" value="Genomic_DNA"/>
</dbReference>
<dbReference type="Gene3D" id="1.20.5.110">
    <property type="match status" value="2"/>
</dbReference>
<feature type="domain" description="V-SNARE coiled-coil homology" evidence="3">
    <location>
        <begin position="9"/>
        <end position="69"/>
    </location>
</feature>
<evidence type="ECO:0000256" key="2">
    <source>
        <dbReference type="SAM" id="Phobius"/>
    </source>
</evidence>
<dbReference type="AlphaFoldDB" id="A0A3P3YBH8"/>
<dbReference type="SUPFAM" id="SSF58038">
    <property type="entry name" value="SNARE fusion complex"/>
    <property type="match status" value="2"/>
</dbReference>
<keyword evidence="1" id="KW-0175">Coiled coil</keyword>
<dbReference type="GO" id="GO:0016192">
    <property type="term" value="P:vesicle-mediated transport"/>
    <property type="evidence" value="ECO:0007669"/>
    <property type="project" value="InterPro"/>
</dbReference>
<evidence type="ECO:0000259" key="3">
    <source>
        <dbReference type="PROSITE" id="PS50892"/>
    </source>
</evidence>
<organism evidence="4 5">
    <name type="scientific">Plasmodiophora brassicae</name>
    <name type="common">Clubroot disease agent</name>
    <dbReference type="NCBI Taxonomy" id="37360"/>
    <lineage>
        <taxon>Eukaryota</taxon>
        <taxon>Sar</taxon>
        <taxon>Rhizaria</taxon>
        <taxon>Endomyxa</taxon>
        <taxon>Phytomyxea</taxon>
        <taxon>Plasmodiophorida</taxon>
        <taxon>Plasmodiophoridae</taxon>
        <taxon>Plasmodiophora</taxon>
    </lineage>
</organism>
<feature type="domain" description="V-SNARE coiled-coil homology" evidence="3">
    <location>
        <begin position="120"/>
        <end position="180"/>
    </location>
</feature>
<feature type="transmembrane region" description="Helical" evidence="2">
    <location>
        <begin position="184"/>
        <end position="203"/>
    </location>
</feature>
<keyword evidence="4" id="KW-0496">Mitochondrion</keyword>
<accession>A0A3P3YBH8</accession>
<gene>
    <name evidence="4" type="ORF">PLBR_LOCUS4585</name>
</gene>
<dbReference type="InterPro" id="IPR016444">
    <property type="entry name" value="Synaptobrevin/VAMP"/>
</dbReference>
<name>A0A3P3YBH8_PLABS</name>
<keyword evidence="2" id="KW-0812">Transmembrane</keyword>
<geneLocation type="mitochondrion" evidence="4"/>
<dbReference type="PROSITE" id="PS50892">
    <property type="entry name" value="V_SNARE"/>
    <property type="match status" value="2"/>
</dbReference>
<feature type="transmembrane region" description="Helical" evidence="2">
    <location>
        <begin position="75"/>
        <end position="104"/>
    </location>
</feature>
<dbReference type="Pfam" id="PF00957">
    <property type="entry name" value="Synaptobrevin"/>
    <property type="match status" value="2"/>
</dbReference>
<keyword evidence="2" id="KW-1133">Transmembrane helix</keyword>
<dbReference type="CDD" id="cd15843">
    <property type="entry name" value="R-SNARE"/>
    <property type="match status" value="1"/>
</dbReference>
<evidence type="ECO:0000313" key="5">
    <source>
        <dbReference type="Proteomes" id="UP000290189"/>
    </source>
</evidence>
<dbReference type="PANTHER" id="PTHR45701">
    <property type="entry name" value="SYNAPTOBREVIN FAMILY MEMBER"/>
    <property type="match status" value="1"/>
</dbReference>
<dbReference type="InterPro" id="IPR042855">
    <property type="entry name" value="V_SNARE_CC"/>
</dbReference>
<evidence type="ECO:0000256" key="1">
    <source>
        <dbReference type="PROSITE-ProRule" id="PRU00290"/>
    </source>
</evidence>
<dbReference type="PRINTS" id="PR00219">
    <property type="entry name" value="SYNAPTOBREVN"/>
</dbReference>
<dbReference type="InterPro" id="IPR001388">
    <property type="entry name" value="Synaptobrevin-like"/>
</dbReference>
<proteinExistence type="predicted"/>
<reference evidence="4 5" key="1">
    <citation type="submission" date="2018-03" db="EMBL/GenBank/DDBJ databases">
        <authorList>
            <person name="Fogelqvist J."/>
        </authorList>
    </citation>
    <scope>NUCLEOTIDE SEQUENCE [LARGE SCALE GENOMIC DNA]</scope>
</reference>
<dbReference type="Proteomes" id="UP000290189">
    <property type="component" value="Unassembled WGS sequence"/>
</dbReference>
<sequence>MASSAQRAKMEEIQIEIDRTKGVMKKNIEATLDRGDQLDEMEAKADRLNSQAQTFKKKTGQAKRAYCWQSWRNSIALFLIVVLILVIVLWIAGPTLSLCFLFIFTQRDIRWSMAAERDVKMKDVQVEIERTKDVMKKNIETTLDRGDKLDELDMKADRLESHASAFNKKAGQARRNFCWQSYRYTAMLTLLVLGFVLLVLWRMGVFKDIHQHS</sequence>
<evidence type="ECO:0000313" key="4">
    <source>
        <dbReference type="EMBL" id="SPQ97370.1"/>
    </source>
</evidence>
<dbReference type="GO" id="GO:0016020">
    <property type="term" value="C:membrane"/>
    <property type="evidence" value="ECO:0007669"/>
    <property type="project" value="InterPro"/>
</dbReference>